<name>A0A923LFR7_9FIRM</name>
<evidence type="ECO:0000313" key="5">
    <source>
        <dbReference type="Proteomes" id="UP000652477"/>
    </source>
</evidence>
<keyword evidence="4" id="KW-0067">ATP-binding</keyword>
<dbReference type="SUPFAM" id="SSF52540">
    <property type="entry name" value="P-loop containing nucleoside triphosphate hydrolases"/>
    <property type="match status" value="1"/>
</dbReference>
<keyword evidence="4" id="KW-0547">Nucleotide-binding</keyword>
<gene>
    <name evidence="4" type="ORF">H8S37_00940</name>
</gene>
<dbReference type="GO" id="GO:0004386">
    <property type="term" value="F:helicase activity"/>
    <property type="evidence" value="ECO:0007669"/>
    <property type="project" value="InterPro"/>
</dbReference>
<dbReference type="PANTHER" id="PTHR10887:SF530">
    <property type="entry name" value="SUPERFAMILY I DNA HELICASES"/>
    <property type="match status" value="1"/>
</dbReference>
<evidence type="ECO:0000259" key="3">
    <source>
        <dbReference type="Pfam" id="PF13087"/>
    </source>
</evidence>
<dbReference type="PANTHER" id="PTHR10887">
    <property type="entry name" value="DNA2/NAM7 HELICASE FAMILY"/>
    <property type="match status" value="1"/>
</dbReference>
<protein>
    <submittedName>
        <fullName evidence="4">ATP-binding protein</fullName>
    </submittedName>
</protein>
<evidence type="ECO:0000259" key="2">
    <source>
        <dbReference type="Pfam" id="PF13086"/>
    </source>
</evidence>
<comment type="caution">
    <text evidence="4">The sequence shown here is derived from an EMBL/GenBank/DDBJ whole genome shotgun (WGS) entry which is preliminary data.</text>
</comment>
<dbReference type="Pfam" id="PF13087">
    <property type="entry name" value="AAA_12"/>
    <property type="match status" value="1"/>
</dbReference>
<feature type="domain" description="DNA2/NAM7 helicase helicase" evidence="2">
    <location>
        <begin position="924"/>
        <end position="985"/>
    </location>
</feature>
<dbReference type="InterPro" id="IPR027417">
    <property type="entry name" value="P-loop_NTPase"/>
</dbReference>
<proteinExistence type="predicted"/>
<organism evidence="4 5">
    <name type="scientific">Mediterraneibacter hominis</name>
    <dbReference type="NCBI Taxonomy" id="2763054"/>
    <lineage>
        <taxon>Bacteria</taxon>
        <taxon>Bacillati</taxon>
        <taxon>Bacillota</taxon>
        <taxon>Clostridia</taxon>
        <taxon>Lachnospirales</taxon>
        <taxon>Lachnospiraceae</taxon>
        <taxon>Mediterraneibacter</taxon>
    </lineage>
</organism>
<dbReference type="EMBL" id="JACOPF010000001">
    <property type="protein sequence ID" value="MBC5687500.1"/>
    <property type="molecule type" value="Genomic_DNA"/>
</dbReference>
<sequence length="1473" mass="171131">MNKREFASMIVKYWYLIEFLEQPDFPMQSREGKALCLKAAKEETCVKQITLYDNLSVQEKSGEIMIFEEPCMALQNDANIYPSHKILSDEIHICLGKLERHIFSDCLQQIFCEDLELPEKNHGKICLIGLKCDEQGKYIPDSFTISPLLWGICRLLAHTGELTKANMAEFLSIAEYESDVWLLGERLVELEDGKRAGKPLTRELLNSIMDEVEKEYLVKLIPKEKKMNREGAVIYRRYRSEADKLQDMDVFHYSDLANSFFAKDLQMVEKAIDRETFGNIPMEREILDYITGLYAEEMPGLHWLDFDKRIDVRNNIKKNGKDLVDFFHHYLDVKKAPLGKWPSKFMPCLMQQLAVNLSWKPSSENPPVFSVNGPPGTGKTTLLKEIIAGNIVERASLLIKYKDPDDAFVLQHFQDGDKRKRGYSDYCWGYYDFQDKKLKNYGMLVASCNNAAVENITKELPDGVALLKGISPKKNVEESVREGLLEVKDLFEIDKAGQEPYSVWNQQTGRSEIRKYPDIYFTKLANDLAKRRDGEWNCWGLISAPFGKTSNLKQYINSVLKPYIGSFGSNEVILRRKEEYADAVQRFKNQYQKVKRMEQKLQKLSSSREYFMRHQEKYINEIQKAEERQAQEIQNKTKIQKSIQELEQKIEIAESVLKNYQLELRDQQKYKLQQDKARQEAGNHIQNIRQKIMGLENSRRFLDIVLEIFRRPTMLSRTIQEQYQVLEKAEQVLCAEETKVRQMQQKLEENNRRYKEQKGVMIGFGKERKQLFEEQQTCLRSISQLGEQIENCRKKILKFSDTYLNQLKEASAQEGASSMTVLNEEFFKQYDSNDNEKSTAAQVSNPWYTEVYNREREKLFYEALQLHKAFLLGSKSCLWNFKNLLLLWKEPRSDDDKKVVAFSKRDRENAFGALLNTVFLLTPVLSTTFASAGTMLSPIRKMGEIGCLIIDEAGQAAPQMALGSLFRCRRAIIVGDPKQVEPVVTDELDLIKQVIQNEYTGHYQAKNLSVQGFADRLNMVGTTYIEQEKNLWVGCPLVVHRRCISPMFEISNSLSYNYIMKQQTIPPNPEKEASFCRESSGWINVSGSEKSNSGKNHFVEAQGKKAWELIQKAFQLTEEMPSLFVITPFTTVRDSMKKLLRSQREYSEDKRMAEWVETCIGTVHTFQGKEADQVIFLLGCDKNALSAVRWVNTNIVNVAVTRAKYRLYVIGDYTVWQYSDLFRKVKGILDSHALRTLQKAADVPETVQSKKQIERLMKEVPGADSLTMDGKLEDSLVMPFFQEIDNIWKNHTVTPEQLKVFGLTEEEMEKLPSMIRQRLVSSILLHEFFDVMREQYCVEEMDASCVGILFCKTMESMLKEMLLDKLKNLFPEEKIYKEKLCNLREERVTTGTFTYILEQEKIRSYLAGRRVLLSGEVCDEQWWMIYAEGLEEFRKLRNICCHSEPLGWEQEKKLIQILFERQEFMKTMVGDSL</sequence>
<dbReference type="InterPro" id="IPR045055">
    <property type="entry name" value="DNA2/NAM7-like"/>
</dbReference>
<keyword evidence="1" id="KW-0175">Coiled coil</keyword>
<dbReference type="Proteomes" id="UP000652477">
    <property type="component" value="Unassembled WGS sequence"/>
</dbReference>
<feature type="domain" description="DNA2/NAM7 helicase-like C-terminal" evidence="3">
    <location>
        <begin position="1042"/>
        <end position="1212"/>
    </location>
</feature>
<dbReference type="Pfam" id="PF13086">
    <property type="entry name" value="AAA_11"/>
    <property type="match status" value="1"/>
</dbReference>
<dbReference type="InterPro" id="IPR041679">
    <property type="entry name" value="DNA2/NAM7-like_C"/>
</dbReference>
<dbReference type="GO" id="GO:0005524">
    <property type="term" value="F:ATP binding"/>
    <property type="evidence" value="ECO:0007669"/>
    <property type="project" value="UniProtKB-KW"/>
</dbReference>
<evidence type="ECO:0000256" key="1">
    <source>
        <dbReference type="SAM" id="Coils"/>
    </source>
</evidence>
<dbReference type="RefSeq" id="WP_186874189.1">
    <property type="nucleotide sequence ID" value="NZ_JACOPF010000001.1"/>
</dbReference>
<reference evidence="4" key="1">
    <citation type="submission" date="2020-08" db="EMBL/GenBank/DDBJ databases">
        <title>Genome public.</title>
        <authorList>
            <person name="Liu C."/>
            <person name="Sun Q."/>
        </authorList>
    </citation>
    <scope>NUCLEOTIDE SEQUENCE</scope>
    <source>
        <strain evidence="4">NSJ-55</strain>
    </source>
</reference>
<dbReference type="Gene3D" id="3.40.50.300">
    <property type="entry name" value="P-loop containing nucleotide triphosphate hydrolases"/>
    <property type="match status" value="3"/>
</dbReference>
<evidence type="ECO:0000313" key="4">
    <source>
        <dbReference type="EMBL" id="MBC5687500.1"/>
    </source>
</evidence>
<accession>A0A923LFR7</accession>
<feature type="coiled-coil region" evidence="1">
    <location>
        <begin position="577"/>
        <end position="663"/>
    </location>
</feature>
<dbReference type="InterPro" id="IPR041677">
    <property type="entry name" value="DNA2/NAM7_AAA_11"/>
</dbReference>
<keyword evidence="5" id="KW-1185">Reference proteome</keyword>